<organism evidence="2 3">
    <name type="scientific">Blastopirellula sediminis</name>
    <dbReference type="NCBI Taxonomy" id="2894196"/>
    <lineage>
        <taxon>Bacteria</taxon>
        <taxon>Pseudomonadati</taxon>
        <taxon>Planctomycetota</taxon>
        <taxon>Planctomycetia</taxon>
        <taxon>Pirellulales</taxon>
        <taxon>Pirellulaceae</taxon>
        <taxon>Blastopirellula</taxon>
    </lineage>
</organism>
<dbReference type="AlphaFoldDB" id="A0A9X1MSV3"/>
<dbReference type="Gene3D" id="1.25.40.10">
    <property type="entry name" value="Tetratricopeptide repeat domain"/>
    <property type="match status" value="1"/>
</dbReference>
<dbReference type="PROSITE" id="PS51257">
    <property type="entry name" value="PROKAR_LIPOPROTEIN"/>
    <property type="match status" value="1"/>
</dbReference>
<dbReference type="EMBL" id="JAJKFT010000010">
    <property type="protein sequence ID" value="MCC9632146.1"/>
    <property type="molecule type" value="Genomic_DNA"/>
</dbReference>
<dbReference type="InterPro" id="IPR019734">
    <property type="entry name" value="TPR_rpt"/>
</dbReference>
<gene>
    <name evidence="2" type="ORF">LOC68_27440</name>
</gene>
<proteinExistence type="predicted"/>
<evidence type="ECO:0000313" key="3">
    <source>
        <dbReference type="Proteomes" id="UP001139103"/>
    </source>
</evidence>
<keyword evidence="3" id="KW-1185">Reference proteome</keyword>
<dbReference type="PROSITE" id="PS50005">
    <property type="entry name" value="TPR"/>
    <property type="match status" value="1"/>
</dbReference>
<evidence type="ECO:0000256" key="1">
    <source>
        <dbReference type="PROSITE-ProRule" id="PRU00339"/>
    </source>
</evidence>
<accession>A0A9X1MSV3</accession>
<dbReference type="InterPro" id="IPR011990">
    <property type="entry name" value="TPR-like_helical_dom_sf"/>
</dbReference>
<name>A0A9X1MSV3_9BACT</name>
<dbReference type="SMART" id="SM00028">
    <property type="entry name" value="TPR"/>
    <property type="match status" value="3"/>
</dbReference>
<dbReference type="RefSeq" id="WP_230225002.1">
    <property type="nucleotide sequence ID" value="NZ_JAJKFT010000010.1"/>
</dbReference>
<reference evidence="2" key="1">
    <citation type="submission" date="2021-11" db="EMBL/GenBank/DDBJ databases">
        <title>Genome sequence.</title>
        <authorList>
            <person name="Sun Q."/>
        </authorList>
    </citation>
    <scope>NUCLEOTIDE SEQUENCE</scope>
    <source>
        <strain evidence="2">JC732</strain>
    </source>
</reference>
<evidence type="ECO:0000313" key="2">
    <source>
        <dbReference type="EMBL" id="MCC9632146.1"/>
    </source>
</evidence>
<keyword evidence="1" id="KW-0802">TPR repeat</keyword>
<comment type="caution">
    <text evidence="2">The sequence shown here is derived from an EMBL/GenBank/DDBJ whole genome shotgun (WGS) entry which is preliminary data.</text>
</comment>
<sequence>MIRRFCLLAFAFSGAVGCSHLPSWSEPLLHPGRDIEERKAEMAESISQRQADTRLKAAQAHFASGETAKCRPLVEESLALRPDSIPALRMAAEVALAEDRGADAIAYYRRLVELEPADAQTRHLLGVALEIEGEVIEANEQFQRAAQLAPNNPVYRMSQIPTGPPIR</sequence>
<evidence type="ECO:0008006" key="4">
    <source>
        <dbReference type="Google" id="ProtNLM"/>
    </source>
</evidence>
<feature type="repeat" description="TPR" evidence="1">
    <location>
        <begin position="119"/>
        <end position="152"/>
    </location>
</feature>
<dbReference type="Proteomes" id="UP001139103">
    <property type="component" value="Unassembled WGS sequence"/>
</dbReference>
<protein>
    <recommendedName>
        <fullName evidence="4">Tetratricopeptide repeat protein</fullName>
    </recommendedName>
</protein>
<dbReference type="SUPFAM" id="SSF48452">
    <property type="entry name" value="TPR-like"/>
    <property type="match status" value="1"/>
</dbReference>